<proteinExistence type="inferred from homology"/>
<dbReference type="PANTHER" id="PTHR18919:SF139">
    <property type="entry name" value="THIOLASE-LIKE PROTEIN TYPE 1 ADDITIONAL C-TERMINAL DOMAIN-CONTAINING PROTEIN"/>
    <property type="match status" value="1"/>
</dbReference>
<evidence type="ECO:0000256" key="2">
    <source>
        <dbReference type="ARBA" id="ARBA00022679"/>
    </source>
</evidence>
<dbReference type="AlphaFoldDB" id="A0A9W9RPE1"/>
<evidence type="ECO:0000259" key="4">
    <source>
        <dbReference type="Pfam" id="PF18313"/>
    </source>
</evidence>
<dbReference type="GeneID" id="81441648"/>
<dbReference type="SUPFAM" id="SSF53901">
    <property type="entry name" value="Thiolase-like"/>
    <property type="match status" value="2"/>
</dbReference>
<sequence length="544" mass="59197">MSHVKSEGLPTVGVTQELTEGEPVYPRYITSMMSASIPVVIGVGDIKNRSTRLEDAVEPLELMLQAIAAALKDTGISAQDAQTLQRSIDSISIVANWTWPYPNTPELLANRLGCKANYLHESHHGGNAPAELFDEASRRIASGQSKVAVVTGGEALASLGAFQAAKKFPPPGWTHVDDTTSIWERTRKSNLSSNYGLGLPTQVYAMYEAALRAHRGQSPAENHRESSELYAEYARVAAQNPIAWSHGKEADTADAIGKITKRNRMICLPYPLVMNAFNNVNMSAACIITSLEYARQLRIPESQLIFPLGGAGTHDYEHFWERSSFHSSRSLSSCLDATLAVSNVKTDDIDLYDFYSCFPIVPKLASLHLGIPIYGSKRPTTLLGGLTSFGGAGNNYSMHAITEMVRQLRQGNGRIGLVLANGGVLSHHHAVCLSRHPRGDGAPYPNRNPLPRHISDAQPPIAESVQGSARIETYTVQYDRDGSPLAGFVLGRLDDNGSRFIAITTDGSTLKDLGSSTEQVGKSIWVGWDQETRRNTFKILGSKI</sequence>
<name>A0A9W9RPE1_9EURO</name>
<protein>
    <recommendedName>
        <fullName evidence="4">Thiolase-like protein type 1 additional C-terminal domain-containing protein</fullName>
    </recommendedName>
</protein>
<dbReference type="Pfam" id="PF18313">
    <property type="entry name" value="TLP1_add_C"/>
    <property type="match status" value="1"/>
</dbReference>
<dbReference type="GO" id="GO:0016746">
    <property type="term" value="F:acyltransferase activity"/>
    <property type="evidence" value="ECO:0007669"/>
    <property type="project" value="UniProtKB-KW"/>
</dbReference>
<dbReference type="PANTHER" id="PTHR18919">
    <property type="entry name" value="ACETYL-COA C-ACYLTRANSFERASE"/>
    <property type="match status" value="1"/>
</dbReference>
<comment type="caution">
    <text evidence="5">The sequence shown here is derived from an EMBL/GenBank/DDBJ whole genome shotgun (WGS) entry which is preliminary data.</text>
</comment>
<dbReference type="InterPro" id="IPR040771">
    <property type="entry name" value="TLP1_add_C"/>
</dbReference>
<reference evidence="5" key="2">
    <citation type="journal article" date="2023" name="IMA Fungus">
        <title>Comparative genomic study of the Penicillium genus elucidates a diverse pangenome and 15 lateral gene transfer events.</title>
        <authorList>
            <person name="Petersen C."/>
            <person name="Sorensen T."/>
            <person name="Nielsen M.R."/>
            <person name="Sondergaard T.E."/>
            <person name="Sorensen J.L."/>
            <person name="Fitzpatrick D.A."/>
            <person name="Frisvad J.C."/>
            <person name="Nielsen K.L."/>
        </authorList>
    </citation>
    <scope>NUCLEOTIDE SEQUENCE</scope>
    <source>
        <strain evidence="5">IBT 29864</strain>
    </source>
</reference>
<dbReference type="Gene3D" id="2.40.50.840">
    <property type="match status" value="1"/>
</dbReference>
<evidence type="ECO:0000256" key="1">
    <source>
        <dbReference type="ARBA" id="ARBA00010982"/>
    </source>
</evidence>
<dbReference type="RefSeq" id="XP_056551469.1">
    <property type="nucleotide sequence ID" value="XM_056702469.1"/>
</dbReference>
<dbReference type="OrthoDB" id="435240at2759"/>
<keyword evidence="3" id="KW-0012">Acyltransferase</keyword>
<evidence type="ECO:0000256" key="3">
    <source>
        <dbReference type="ARBA" id="ARBA00023315"/>
    </source>
</evidence>
<dbReference type="Proteomes" id="UP001147782">
    <property type="component" value="Unassembled WGS sequence"/>
</dbReference>
<dbReference type="EMBL" id="JAPZBS010000008">
    <property type="protein sequence ID" value="KAJ5363842.1"/>
    <property type="molecule type" value="Genomic_DNA"/>
</dbReference>
<evidence type="ECO:0000313" key="5">
    <source>
        <dbReference type="EMBL" id="KAJ5363842.1"/>
    </source>
</evidence>
<comment type="similarity">
    <text evidence="1">Belongs to the thiolase-like superfamily. Thiolase family.</text>
</comment>
<feature type="domain" description="Thiolase-like protein type 1 additional C-terminal" evidence="4">
    <location>
        <begin position="449"/>
        <end position="530"/>
    </location>
</feature>
<reference evidence="5" key="1">
    <citation type="submission" date="2022-11" db="EMBL/GenBank/DDBJ databases">
        <authorList>
            <person name="Petersen C."/>
        </authorList>
    </citation>
    <scope>NUCLEOTIDE SEQUENCE</scope>
    <source>
        <strain evidence="5">IBT 29864</strain>
    </source>
</reference>
<gene>
    <name evidence="5" type="ORF">N7496_009555</name>
</gene>
<evidence type="ECO:0000313" key="6">
    <source>
        <dbReference type="Proteomes" id="UP001147782"/>
    </source>
</evidence>
<dbReference type="InterPro" id="IPR016039">
    <property type="entry name" value="Thiolase-like"/>
</dbReference>
<dbReference type="Gene3D" id="3.40.47.10">
    <property type="match status" value="1"/>
</dbReference>
<keyword evidence="2" id="KW-0808">Transferase</keyword>
<organism evidence="5 6">
    <name type="scientific">Penicillium cataractarum</name>
    <dbReference type="NCBI Taxonomy" id="2100454"/>
    <lineage>
        <taxon>Eukaryota</taxon>
        <taxon>Fungi</taxon>
        <taxon>Dikarya</taxon>
        <taxon>Ascomycota</taxon>
        <taxon>Pezizomycotina</taxon>
        <taxon>Eurotiomycetes</taxon>
        <taxon>Eurotiomycetidae</taxon>
        <taxon>Eurotiales</taxon>
        <taxon>Aspergillaceae</taxon>
        <taxon>Penicillium</taxon>
    </lineage>
</organism>
<accession>A0A9W9RPE1</accession>
<keyword evidence="6" id="KW-1185">Reference proteome</keyword>